<reference evidence="1 2" key="1">
    <citation type="submission" date="2020-08" db="EMBL/GenBank/DDBJ databases">
        <title>Genomic Encyclopedia of Type Strains, Phase III (KMG-III): the genomes of soil and plant-associated and newly described type strains.</title>
        <authorList>
            <person name="Whitman W."/>
        </authorList>
    </citation>
    <scope>NUCLEOTIDE SEQUENCE [LARGE SCALE GENOMIC DNA]</scope>
    <source>
        <strain evidence="1 2">CECT 8693</strain>
    </source>
</reference>
<sequence length="397" mass="45840">MLDYKEVFFSKQEQSKLRDYLALHSKPVNLAQDSNDLSLFSHNESGPRLFLVGENHGIADNARLKLYLLKYLVRNANVKYFLLEAGYYDSLLFNRFLESGHIELLDEIFSSYQGYYSGMKEEYDFWKHLYEFNAALPAERKIKVFGIDSISGVRKSLDYIAGLVRECGDPPEDIKNVIDCVVQLESIYREEHISTERNIAGIWITFMSSLMTFREQYAGYLGVHFSDFVKVSDDMFTRIKRRMSVTKSREIREKYMFTRANEEIRANDSRYNYFGQFGNSHVGSPFTIIEPFGNRLNDSDLSPVRNSVVRICCIYNNCDGLLESGSRFIIKKISYPVPLQELFEGIFPDRVTVVKLDHEGSPFTILSGKEDAFLRDFHPSNIQYFIVINGSAASHPL</sequence>
<organism evidence="1 2">
    <name type="scientific">Fontibacillus solani</name>
    <dbReference type="NCBI Taxonomy" id="1572857"/>
    <lineage>
        <taxon>Bacteria</taxon>
        <taxon>Bacillati</taxon>
        <taxon>Bacillota</taxon>
        <taxon>Bacilli</taxon>
        <taxon>Bacillales</taxon>
        <taxon>Paenibacillaceae</taxon>
        <taxon>Fontibacillus</taxon>
    </lineage>
</organism>
<dbReference type="Gene3D" id="3.40.1660.10">
    <property type="entry name" value="EreA-like (biosynthetic domain)"/>
    <property type="match status" value="1"/>
</dbReference>
<protein>
    <recommendedName>
        <fullName evidence="3">Erythromycin esterase</fullName>
    </recommendedName>
</protein>
<accession>A0A7W3SPN0</accession>
<dbReference type="Gene3D" id="3.30.1870.10">
    <property type="entry name" value="EreA-like, domain 2"/>
    <property type="match status" value="1"/>
</dbReference>
<gene>
    <name evidence="1" type="ORF">FHR92_000389</name>
</gene>
<dbReference type="Gene3D" id="1.20.1440.30">
    <property type="entry name" value="Biosynthetic Protein domain"/>
    <property type="match status" value="1"/>
</dbReference>
<dbReference type="AlphaFoldDB" id="A0A7W3SPN0"/>
<dbReference type="SUPFAM" id="SSF159501">
    <property type="entry name" value="EreA/ChaN-like"/>
    <property type="match status" value="1"/>
</dbReference>
<evidence type="ECO:0008006" key="3">
    <source>
        <dbReference type="Google" id="ProtNLM"/>
    </source>
</evidence>
<evidence type="ECO:0000313" key="1">
    <source>
        <dbReference type="EMBL" id="MBA9083935.1"/>
    </source>
</evidence>
<dbReference type="RefSeq" id="WP_182534061.1">
    <property type="nucleotide sequence ID" value="NZ_JACJIP010000002.1"/>
</dbReference>
<name>A0A7W3SPN0_9BACL</name>
<comment type="caution">
    <text evidence="1">The sequence shown here is derived from an EMBL/GenBank/DDBJ whole genome shotgun (WGS) entry which is preliminary data.</text>
</comment>
<proteinExistence type="predicted"/>
<dbReference type="Proteomes" id="UP000567067">
    <property type="component" value="Unassembled WGS sequence"/>
</dbReference>
<dbReference type="EMBL" id="JACJIP010000002">
    <property type="protein sequence ID" value="MBA9083935.1"/>
    <property type="molecule type" value="Genomic_DNA"/>
</dbReference>
<keyword evidence="2" id="KW-1185">Reference proteome</keyword>
<evidence type="ECO:0000313" key="2">
    <source>
        <dbReference type="Proteomes" id="UP000567067"/>
    </source>
</evidence>